<dbReference type="RefSeq" id="XP_060321226.1">
    <property type="nucleotide sequence ID" value="XM_060449788.1"/>
</dbReference>
<keyword evidence="3" id="KW-1185">Reference proteome</keyword>
<dbReference type="EMBL" id="MOOE01000001">
    <property type="protein sequence ID" value="KAK1540281.1"/>
    <property type="molecule type" value="Genomic_DNA"/>
</dbReference>
<reference evidence="2 3" key="1">
    <citation type="submission" date="2016-10" db="EMBL/GenBank/DDBJ databases">
        <title>The genome sequence of Colletotrichum fioriniae PJ7.</title>
        <authorList>
            <person name="Baroncelli R."/>
        </authorList>
    </citation>
    <scope>NUCLEOTIDE SEQUENCE [LARGE SCALE GENOMIC DNA]</scope>
    <source>
        <strain evidence="2 3">IMI 309622</strain>
    </source>
</reference>
<feature type="region of interest" description="Disordered" evidence="1">
    <location>
        <begin position="210"/>
        <end position="230"/>
    </location>
</feature>
<evidence type="ECO:0008006" key="4">
    <source>
        <dbReference type="Google" id="ProtNLM"/>
    </source>
</evidence>
<comment type="caution">
    <text evidence="2">The sequence shown here is derived from an EMBL/GenBank/DDBJ whole genome shotgun (WGS) entry which is preliminary data.</text>
</comment>
<protein>
    <recommendedName>
        <fullName evidence="4">Fungal N-terminal domain-containing protein</fullName>
    </recommendedName>
</protein>
<dbReference type="PANTHER" id="PTHR38886">
    <property type="entry name" value="SESA DOMAIN-CONTAINING PROTEIN"/>
    <property type="match status" value="1"/>
</dbReference>
<accession>A0AAI9ZCY0</accession>
<evidence type="ECO:0000313" key="2">
    <source>
        <dbReference type="EMBL" id="KAK1540281.1"/>
    </source>
</evidence>
<proteinExistence type="predicted"/>
<dbReference type="Proteomes" id="UP001240678">
    <property type="component" value="Unassembled WGS sequence"/>
</dbReference>
<organism evidence="2 3">
    <name type="scientific">Colletotrichum costaricense</name>
    <dbReference type="NCBI Taxonomy" id="1209916"/>
    <lineage>
        <taxon>Eukaryota</taxon>
        <taxon>Fungi</taxon>
        <taxon>Dikarya</taxon>
        <taxon>Ascomycota</taxon>
        <taxon>Pezizomycotina</taxon>
        <taxon>Sordariomycetes</taxon>
        <taxon>Hypocreomycetidae</taxon>
        <taxon>Glomerellales</taxon>
        <taxon>Glomerellaceae</taxon>
        <taxon>Colletotrichum</taxon>
        <taxon>Colletotrichum acutatum species complex</taxon>
    </lineage>
</organism>
<name>A0AAI9ZCY0_9PEZI</name>
<evidence type="ECO:0000313" key="3">
    <source>
        <dbReference type="Proteomes" id="UP001240678"/>
    </source>
</evidence>
<gene>
    <name evidence="2" type="ORF">CCOS01_01595</name>
</gene>
<evidence type="ECO:0000256" key="1">
    <source>
        <dbReference type="SAM" id="MobiDB-lite"/>
    </source>
</evidence>
<dbReference type="AlphaFoldDB" id="A0AAI9ZCY0"/>
<sequence length="269" mass="29913">MSFGWSAGDIVAALQLLNKVRIALKDSGGSKTDYQDATSFLDELSTTLRTLDSIQITSPHPELLQDISDHVERLRKEIDMFLKTLQNDYGGSLGPFSTSSKPTMLQRKIQYGMSTSKRVQSLRAKIGPELSTLQIKLMNQMLLVFAKLPSDIQRQMEHTTKAALESYSRNPEIRAILQTFESQGMKLDGCLERTFEILCNLEVVSTEIRTRDRQQGQVPSDQPESRPLAAPNTRDIIAEDCLDMDALSSILQGGQQVAVGLISILRAVV</sequence>
<dbReference type="GeneID" id="85333335"/>
<dbReference type="PANTHER" id="PTHR38886:SF1">
    <property type="entry name" value="NACHT-NTPASE AND P-LOOP NTPASES N-TERMINAL DOMAIN-CONTAINING PROTEIN"/>
    <property type="match status" value="1"/>
</dbReference>